<name>A0ABU2BF68_9MICC</name>
<dbReference type="EMBL" id="JAVDYI010000001">
    <property type="protein sequence ID" value="MDR7356398.1"/>
    <property type="molecule type" value="Genomic_DNA"/>
</dbReference>
<dbReference type="RefSeq" id="WP_310287168.1">
    <property type="nucleotide sequence ID" value="NZ_BAAAWO010000001.1"/>
</dbReference>
<keyword evidence="2" id="KW-0131">Cell cycle</keyword>
<reference evidence="2 3" key="1">
    <citation type="submission" date="2023-07" db="EMBL/GenBank/DDBJ databases">
        <title>Sequencing the genomes of 1000 actinobacteria strains.</title>
        <authorList>
            <person name="Klenk H.-P."/>
        </authorList>
    </citation>
    <scope>NUCLEOTIDE SEQUENCE [LARGE SCALE GENOMIC DNA]</scope>
    <source>
        <strain evidence="2 3">DSM 20167</strain>
    </source>
</reference>
<keyword evidence="2" id="KW-0132">Cell division</keyword>
<proteinExistence type="predicted"/>
<keyword evidence="3" id="KW-1185">Reference proteome</keyword>
<accession>A0ABU2BF68</accession>
<comment type="caution">
    <text evidence="2">The sequence shown here is derived from an EMBL/GenBank/DDBJ whole genome shotgun (WGS) entry which is preliminary data.</text>
</comment>
<feature type="compositionally biased region" description="Low complexity" evidence="1">
    <location>
        <begin position="68"/>
        <end position="82"/>
    </location>
</feature>
<gene>
    <name evidence="2" type="ORF">J2S64_000089</name>
</gene>
<evidence type="ECO:0000313" key="3">
    <source>
        <dbReference type="Proteomes" id="UP001183817"/>
    </source>
</evidence>
<protein>
    <submittedName>
        <fullName evidence="2">Cell division septum initiation protein DivIVA</fullName>
    </submittedName>
</protein>
<feature type="compositionally biased region" description="Basic and acidic residues" evidence="1">
    <location>
        <begin position="83"/>
        <end position="99"/>
    </location>
</feature>
<sequence>MSLDQATALIVASTEAAQAKDKEIAETAAAEADEKAKTVASEAAAEADRIVAEAKADAAKIAKDAQEAAKATPTNKTATSSKWELERNTAHESAYDGRSHYFSRGVP</sequence>
<dbReference type="GO" id="GO:0051301">
    <property type="term" value="P:cell division"/>
    <property type="evidence" value="ECO:0007669"/>
    <property type="project" value="UniProtKB-KW"/>
</dbReference>
<dbReference type="Proteomes" id="UP001183817">
    <property type="component" value="Unassembled WGS sequence"/>
</dbReference>
<evidence type="ECO:0000256" key="1">
    <source>
        <dbReference type="SAM" id="MobiDB-lite"/>
    </source>
</evidence>
<evidence type="ECO:0000313" key="2">
    <source>
        <dbReference type="EMBL" id="MDR7356398.1"/>
    </source>
</evidence>
<feature type="region of interest" description="Disordered" evidence="1">
    <location>
        <begin position="65"/>
        <end position="107"/>
    </location>
</feature>
<organism evidence="2 3">
    <name type="scientific">Paeniglutamicibacter sulfureus</name>
    <dbReference type="NCBI Taxonomy" id="43666"/>
    <lineage>
        <taxon>Bacteria</taxon>
        <taxon>Bacillati</taxon>
        <taxon>Actinomycetota</taxon>
        <taxon>Actinomycetes</taxon>
        <taxon>Micrococcales</taxon>
        <taxon>Micrococcaceae</taxon>
        <taxon>Paeniglutamicibacter</taxon>
    </lineage>
</organism>